<dbReference type="Proteomes" id="UP001500194">
    <property type="component" value="Unassembled WGS sequence"/>
</dbReference>
<dbReference type="EMBL" id="BAAADU010000002">
    <property type="protein sequence ID" value="GAA0647932.1"/>
    <property type="molecule type" value="Genomic_DNA"/>
</dbReference>
<evidence type="ECO:0000256" key="1">
    <source>
        <dbReference type="SAM" id="Phobius"/>
    </source>
</evidence>
<organism evidence="2 3">
    <name type="scientific">Salarchaeum japonicum</name>
    <dbReference type="NCBI Taxonomy" id="555573"/>
    <lineage>
        <taxon>Archaea</taxon>
        <taxon>Methanobacteriati</taxon>
        <taxon>Methanobacteriota</taxon>
        <taxon>Stenosarchaea group</taxon>
        <taxon>Halobacteria</taxon>
        <taxon>Halobacteriales</taxon>
        <taxon>Halobacteriaceae</taxon>
    </lineage>
</organism>
<gene>
    <name evidence="2" type="ORF">GCM10009019_08010</name>
</gene>
<proteinExistence type="predicted"/>
<name>A0AAV3SYR0_9EURY</name>
<sequence>MSLVTAAGARYSRRGRAALAAVSGALAAGAGALDAAHTQPLLLVGLFCTYAGLAFVALDHPAVFGTSGDTAAAGLTAIATFSALGIAFATTGFGYAPALLGLGLAYLGFAVGASR</sequence>
<keyword evidence="1" id="KW-1133">Transmembrane helix</keyword>
<evidence type="ECO:0000313" key="3">
    <source>
        <dbReference type="Proteomes" id="UP001500194"/>
    </source>
</evidence>
<feature type="transmembrane region" description="Helical" evidence="1">
    <location>
        <begin position="70"/>
        <end position="89"/>
    </location>
</feature>
<keyword evidence="1" id="KW-0472">Membrane</keyword>
<comment type="caution">
    <text evidence="2">The sequence shown here is derived from an EMBL/GenBank/DDBJ whole genome shotgun (WGS) entry which is preliminary data.</text>
</comment>
<protein>
    <submittedName>
        <fullName evidence="2">Uncharacterized protein</fullName>
    </submittedName>
</protein>
<keyword evidence="3" id="KW-1185">Reference proteome</keyword>
<evidence type="ECO:0000313" key="2">
    <source>
        <dbReference type="EMBL" id="GAA0647932.1"/>
    </source>
</evidence>
<dbReference type="RefSeq" id="WP_227261492.1">
    <property type="nucleotide sequence ID" value="NZ_BAAADU010000002.1"/>
</dbReference>
<feature type="transmembrane region" description="Helical" evidence="1">
    <location>
        <begin position="42"/>
        <end position="58"/>
    </location>
</feature>
<feature type="transmembrane region" description="Helical" evidence="1">
    <location>
        <begin position="95"/>
        <end position="113"/>
    </location>
</feature>
<keyword evidence="1" id="KW-0812">Transmembrane</keyword>
<accession>A0AAV3SYR0</accession>
<reference evidence="2 3" key="1">
    <citation type="journal article" date="2019" name="Int. J. Syst. Evol. Microbiol.">
        <title>The Global Catalogue of Microorganisms (GCM) 10K type strain sequencing project: providing services to taxonomists for standard genome sequencing and annotation.</title>
        <authorList>
            <consortium name="The Broad Institute Genomics Platform"/>
            <consortium name="The Broad Institute Genome Sequencing Center for Infectious Disease"/>
            <person name="Wu L."/>
            <person name="Ma J."/>
        </authorList>
    </citation>
    <scope>NUCLEOTIDE SEQUENCE [LARGE SCALE GENOMIC DNA]</scope>
    <source>
        <strain evidence="2 3">JCM 16327</strain>
    </source>
</reference>
<dbReference type="GeneID" id="68572076"/>
<dbReference type="AlphaFoldDB" id="A0AAV3SYR0"/>